<dbReference type="eggNOG" id="ENOG502ZH0U">
    <property type="taxonomic scope" value="Bacteria"/>
</dbReference>
<evidence type="ECO:0000313" key="2">
    <source>
        <dbReference type="EMBL" id="EAQ14059.1"/>
    </source>
</evidence>
<keyword evidence="3" id="KW-1185">Reference proteome</keyword>
<accession>A3VD30</accession>
<dbReference type="Proteomes" id="UP000002931">
    <property type="component" value="Unassembled WGS sequence"/>
</dbReference>
<gene>
    <name evidence="2" type="ORF">RB2654_13339</name>
</gene>
<name>A3VD30_9RHOB</name>
<proteinExistence type="predicted"/>
<dbReference type="RefSeq" id="WP_008332440.1">
    <property type="nucleotide sequence ID" value="NZ_CH902578.1"/>
</dbReference>
<dbReference type="EMBL" id="AAMT01000003">
    <property type="protein sequence ID" value="EAQ14059.1"/>
    <property type="molecule type" value="Genomic_DNA"/>
</dbReference>
<reference evidence="2 3" key="1">
    <citation type="journal article" date="2010" name="J. Bacteriol.">
        <title>Genome sequences of Pelagibaca bermudensis HTCC2601T and Maritimibacter alkaliphilus HTCC2654T, the type strains of two marine Roseobacter genera.</title>
        <authorList>
            <person name="Thrash J.C."/>
            <person name="Cho J.C."/>
            <person name="Ferriera S."/>
            <person name="Johnson J."/>
            <person name="Vergin K.L."/>
            <person name="Giovannoni S.J."/>
        </authorList>
    </citation>
    <scope>NUCLEOTIDE SEQUENCE [LARGE SCALE GENOMIC DNA]</scope>
    <source>
        <strain evidence="2 3">HTCC2654</strain>
    </source>
</reference>
<dbReference type="AlphaFoldDB" id="A3VD30"/>
<evidence type="ECO:0000313" key="3">
    <source>
        <dbReference type="Proteomes" id="UP000002931"/>
    </source>
</evidence>
<sequence length="426" mass="45058">MLEKIQSISTNLDKKRVYTAVGALVVALATGHVMQRTVNQPNAPVDARVQQAQVTQGQVIPAMSTPPAAPVETAQATPEPLPVPAKDAAPDEVTKADNAPATDPIAPLPEPQVADRPAPDSPTSPDVMRDDRIAASAPEREEQAEPIETAARPDQGLVEPLEIAEVSRAATTEDLPRPALPETQFDVAPADVIAQPETDETAAEDCTPTLSLAPLPGALIYTELRAPCDAGGEVQFDHAGLKFTETLDQDGALTVMVPAMTREAAITATFGDQEKMTEARIQIEDMDDYDRIALIWKGGTGLQLHALENGAYYGEEGHVWAEEPGLPARATDGQGGFITVLGSTTGGYAADVYTYPVSMPTAPAVSIEAQVLETTCEQAIVGDYLRSVQNGQPTGTQVGMVVPDCDAVGEYLVLKNLPQDLTIARN</sequence>
<organism evidence="2 3">
    <name type="scientific">Maritimibacter alkaliphilus HTCC2654</name>
    <dbReference type="NCBI Taxonomy" id="314271"/>
    <lineage>
        <taxon>Bacteria</taxon>
        <taxon>Pseudomonadati</taxon>
        <taxon>Pseudomonadota</taxon>
        <taxon>Alphaproteobacteria</taxon>
        <taxon>Rhodobacterales</taxon>
        <taxon>Roseobacteraceae</taxon>
        <taxon>Maritimibacter</taxon>
    </lineage>
</organism>
<dbReference type="STRING" id="314271.RB2654_13339"/>
<evidence type="ECO:0000256" key="1">
    <source>
        <dbReference type="SAM" id="MobiDB-lite"/>
    </source>
</evidence>
<dbReference type="HOGENOM" id="CLU_052957_0_0_5"/>
<feature type="compositionally biased region" description="Basic and acidic residues" evidence="1">
    <location>
        <begin position="127"/>
        <end position="143"/>
    </location>
</feature>
<feature type="region of interest" description="Disordered" evidence="1">
    <location>
        <begin position="61"/>
        <end position="159"/>
    </location>
</feature>
<dbReference type="OrthoDB" id="7956241at2"/>
<comment type="caution">
    <text evidence="2">The sequence shown here is derived from an EMBL/GenBank/DDBJ whole genome shotgun (WGS) entry which is preliminary data.</text>
</comment>
<protein>
    <submittedName>
        <fullName evidence="2">Possible TolA protein</fullName>
    </submittedName>
</protein>